<proteinExistence type="inferred from homology"/>
<evidence type="ECO:0000259" key="4">
    <source>
        <dbReference type="PROSITE" id="PS51819"/>
    </source>
</evidence>
<sequence length="125" mass="14152">MDQSKSQFRTGVPVLPSPDVKQAVEFYRDTLGFEIAFLSEEPYAIVKRDDVCIHLWQCSDPELPTQCGCRIVVKGIDELYQEYEPLGVVHPNAPLEETSWGTKEFAIGDGDKNLITFEENVSKEK</sequence>
<keyword evidence="3" id="KW-0046">Antibiotic resistance</keyword>
<dbReference type="KEGG" id="gaw:V144x_19070"/>
<dbReference type="InterPro" id="IPR037523">
    <property type="entry name" value="VOC_core"/>
</dbReference>
<comment type="similarity">
    <text evidence="1">Belongs to the bleomycin resistance protein family.</text>
</comment>
<dbReference type="GO" id="GO:0046677">
    <property type="term" value="P:response to antibiotic"/>
    <property type="evidence" value="ECO:0007669"/>
    <property type="project" value="UniProtKB-KW"/>
</dbReference>
<dbReference type="InterPro" id="IPR000335">
    <property type="entry name" value="Bleomycin-R"/>
</dbReference>
<protein>
    <recommendedName>
        <fullName evidence="2">Bleomycin resistance protein</fullName>
    </recommendedName>
</protein>
<dbReference type="InterPro" id="IPR029068">
    <property type="entry name" value="Glyas_Bleomycin-R_OHBP_Dase"/>
</dbReference>
<evidence type="ECO:0000256" key="3">
    <source>
        <dbReference type="ARBA" id="ARBA00023251"/>
    </source>
</evidence>
<dbReference type="RefSeq" id="WP_144984586.1">
    <property type="nucleotide sequence ID" value="NZ_CP037920.1"/>
</dbReference>
<gene>
    <name evidence="5" type="primary">ble</name>
    <name evidence="5" type="ORF">V144x_19070</name>
</gene>
<dbReference type="PROSITE" id="PS51819">
    <property type="entry name" value="VOC"/>
    <property type="match status" value="1"/>
</dbReference>
<evidence type="ECO:0000313" key="6">
    <source>
        <dbReference type="Proteomes" id="UP000318704"/>
    </source>
</evidence>
<dbReference type="SUPFAM" id="SSF54593">
    <property type="entry name" value="Glyoxalase/Bleomycin resistance protein/Dihydroxybiphenyl dioxygenase"/>
    <property type="match status" value="1"/>
</dbReference>
<evidence type="ECO:0000256" key="1">
    <source>
        <dbReference type="ARBA" id="ARBA00011051"/>
    </source>
</evidence>
<dbReference type="AlphaFoldDB" id="A0A517VTZ1"/>
<evidence type="ECO:0000256" key="2">
    <source>
        <dbReference type="ARBA" id="ARBA00021572"/>
    </source>
</evidence>
<accession>A0A517VTZ1</accession>
<dbReference type="PRINTS" id="PR00311">
    <property type="entry name" value="BLEOMYCINRST"/>
</dbReference>
<dbReference type="Proteomes" id="UP000318704">
    <property type="component" value="Chromosome"/>
</dbReference>
<dbReference type="EMBL" id="CP037920">
    <property type="protein sequence ID" value="QDT96450.1"/>
    <property type="molecule type" value="Genomic_DNA"/>
</dbReference>
<organism evidence="5 6">
    <name type="scientific">Gimesia aquarii</name>
    <dbReference type="NCBI Taxonomy" id="2527964"/>
    <lineage>
        <taxon>Bacteria</taxon>
        <taxon>Pseudomonadati</taxon>
        <taxon>Planctomycetota</taxon>
        <taxon>Planctomycetia</taxon>
        <taxon>Planctomycetales</taxon>
        <taxon>Planctomycetaceae</taxon>
        <taxon>Gimesia</taxon>
    </lineage>
</organism>
<reference evidence="5 6" key="1">
    <citation type="submission" date="2019-03" db="EMBL/GenBank/DDBJ databases">
        <title>Deep-cultivation of Planctomycetes and their phenomic and genomic characterization uncovers novel biology.</title>
        <authorList>
            <person name="Wiegand S."/>
            <person name="Jogler M."/>
            <person name="Boedeker C."/>
            <person name="Pinto D."/>
            <person name="Vollmers J."/>
            <person name="Rivas-Marin E."/>
            <person name="Kohn T."/>
            <person name="Peeters S.H."/>
            <person name="Heuer A."/>
            <person name="Rast P."/>
            <person name="Oberbeckmann S."/>
            <person name="Bunk B."/>
            <person name="Jeske O."/>
            <person name="Meyerdierks A."/>
            <person name="Storesund J.E."/>
            <person name="Kallscheuer N."/>
            <person name="Luecker S."/>
            <person name="Lage O.M."/>
            <person name="Pohl T."/>
            <person name="Merkel B.J."/>
            <person name="Hornburger P."/>
            <person name="Mueller R.-W."/>
            <person name="Bruemmer F."/>
            <person name="Labrenz M."/>
            <person name="Spormann A.M."/>
            <person name="Op den Camp H."/>
            <person name="Overmann J."/>
            <person name="Amann R."/>
            <person name="Jetten M.S.M."/>
            <person name="Mascher T."/>
            <person name="Medema M.H."/>
            <person name="Devos D.P."/>
            <person name="Kaster A.-K."/>
            <person name="Ovreas L."/>
            <person name="Rohde M."/>
            <person name="Galperin M.Y."/>
            <person name="Jogler C."/>
        </authorList>
    </citation>
    <scope>NUCLEOTIDE SEQUENCE [LARGE SCALE GENOMIC DNA]</scope>
    <source>
        <strain evidence="5 6">V144</strain>
    </source>
</reference>
<dbReference type="CDD" id="cd08349">
    <property type="entry name" value="BLMA_like"/>
    <property type="match status" value="1"/>
</dbReference>
<feature type="domain" description="VOC" evidence="4">
    <location>
        <begin position="9"/>
        <end position="120"/>
    </location>
</feature>
<dbReference type="Pfam" id="PF19581">
    <property type="entry name" value="Glyoxalase_7"/>
    <property type="match status" value="1"/>
</dbReference>
<dbReference type="Gene3D" id="3.10.180.10">
    <property type="entry name" value="2,3-Dihydroxybiphenyl 1,2-Dioxygenase, domain 1"/>
    <property type="match status" value="1"/>
</dbReference>
<name>A0A517VTZ1_9PLAN</name>
<evidence type="ECO:0000313" key="5">
    <source>
        <dbReference type="EMBL" id="QDT96450.1"/>
    </source>
</evidence>